<reference evidence="1 2" key="1">
    <citation type="submission" date="2019-11" db="EMBL/GenBank/DDBJ databases">
        <authorList>
            <person name="Jiang L.-Q."/>
        </authorList>
    </citation>
    <scope>NUCLEOTIDE SEQUENCE [LARGE SCALE GENOMIC DNA]</scope>
    <source>
        <strain evidence="1 2">YIM 132087</strain>
    </source>
</reference>
<dbReference type="PANTHER" id="PTHR43179:SF7">
    <property type="entry name" value="RHAMNOSYLTRANSFERASE WBBL"/>
    <property type="match status" value="1"/>
</dbReference>
<proteinExistence type="predicted"/>
<keyword evidence="1" id="KW-0808">Transferase</keyword>
<dbReference type="Proteomes" id="UP000460221">
    <property type="component" value="Unassembled WGS sequence"/>
</dbReference>
<gene>
    <name evidence="1" type="ORF">GIS00_09195</name>
</gene>
<dbReference type="SUPFAM" id="SSF53448">
    <property type="entry name" value="Nucleotide-diphospho-sugar transferases"/>
    <property type="match status" value="1"/>
</dbReference>
<protein>
    <submittedName>
        <fullName evidence="1">Glycosyltransferase</fullName>
    </submittedName>
</protein>
<accession>A0A7K1FL64</accession>
<dbReference type="Gene3D" id="3.90.550.10">
    <property type="entry name" value="Spore Coat Polysaccharide Biosynthesis Protein SpsA, Chain A"/>
    <property type="match status" value="1"/>
</dbReference>
<dbReference type="PANTHER" id="PTHR43179">
    <property type="entry name" value="RHAMNOSYLTRANSFERASE WBBL"/>
    <property type="match status" value="1"/>
</dbReference>
<evidence type="ECO:0000313" key="1">
    <source>
        <dbReference type="EMBL" id="MTD14119.1"/>
    </source>
</evidence>
<dbReference type="GO" id="GO:0016740">
    <property type="term" value="F:transferase activity"/>
    <property type="evidence" value="ECO:0007669"/>
    <property type="project" value="UniProtKB-KW"/>
</dbReference>
<dbReference type="InterPro" id="IPR029044">
    <property type="entry name" value="Nucleotide-diphossugar_trans"/>
</dbReference>
<comment type="caution">
    <text evidence="1">The sequence shown here is derived from an EMBL/GenBank/DDBJ whole genome shotgun (WGS) entry which is preliminary data.</text>
</comment>
<dbReference type="AlphaFoldDB" id="A0A7K1FL64"/>
<dbReference type="EMBL" id="WLYK01000002">
    <property type="protein sequence ID" value="MTD14119.1"/>
    <property type="molecule type" value="Genomic_DNA"/>
</dbReference>
<evidence type="ECO:0000313" key="2">
    <source>
        <dbReference type="Proteomes" id="UP000460221"/>
    </source>
</evidence>
<dbReference type="Pfam" id="PF13641">
    <property type="entry name" value="Glyco_tranf_2_3"/>
    <property type="match status" value="1"/>
</dbReference>
<sequence>MPDHDAGSGPEHPAPALAVVVVTYSPGDALTSLLSCLPAAGAAAGTPVVLADNGSTDGSVQAAAAAPDVTLLAMGGNLGYGSAANAGVAVLDRRIPAVLVVNPDVVLAPGAITELCAALDRHPQAGAVGPLLTTADGVVYPSARMLPSITTGLGHALLGWCWPGNPWTRAYRRDHDTPVERTAGWLSGACLLLRRPAFEQVSGFDPGYFMYFEDVDLGERLGRAGWANVYVPTARAVHTGGHATGRDPGPMVDAHHRSAYRYLSRRYHRWYQAPLRGALRAGLAVRAALARRSPHIAGGAALPRDVPAEAPR</sequence>
<name>A0A7K1FL64_9ACTN</name>
<organism evidence="1 2">
    <name type="scientific">Nakamurella alba</name>
    <dbReference type="NCBI Taxonomy" id="2665158"/>
    <lineage>
        <taxon>Bacteria</taxon>
        <taxon>Bacillati</taxon>
        <taxon>Actinomycetota</taxon>
        <taxon>Actinomycetes</taxon>
        <taxon>Nakamurellales</taxon>
        <taxon>Nakamurellaceae</taxon>
        <taxon>Nakamurella</taxon>
    </lineage>
</organism>
<dbReference type="CDD" id="cd04186">
    <property type="entry name" value="GT_2_like_c"/>
    <property type="match status" value="1"/>
</dbReference>
<keyword evidence="2" id="KW-1185">Reference proteome</keyword>